<accession>A0A9P6Q7Z5</accession>
<dbReference type="PROSITE" id="PS50195">
    <property type="entry name" value="PX"/>
    <property type="match status" value="1"/>
</dbReference>
<evidence type="ECO:0000313" key="4">
    <source>
        <dbReference type="Proteomes" id="UP000726737"/>
    </source>
</evidence>
<dbReference type="AlphaFoldDB" id="A0A9P6Q7Z5"/>
<feature type="region of interest" description="Disordered" evidence="1">
    <location>
        <begin position="952"/>
        <end position="973"/>
    </location>
</feature>
<feature type="compositionally biased region" description="Low complexity" evidence="1">
    <location>
        <begin position="641"/>
        <end position="655"/>
    </location>
</feature>
<feature type="compositionally biased region" description="Low complexity" evidence="1">
    <location>
        <begin position="550"/>
        <end position="578"/>
    </location>
</feature>
<dbReference type="InterPro" id="IPR036871">
    <property type="entry name" value="PX_dom_sf"/>
</dbReference>
<feature type="compositionally biased region" description="Low complexity" evidence="1">
    <location>
        <begin position="952"/>
        <end position="964"/>
    </location>
</feature>
<protein>
    <recommendedName>
        <fullName evidence="2">PX domain-containing protein</fullName>
    </recommendedName>
</protein>
<feature type="region of interest" description="Disordered" evidence="1">
    <location>
        <begin position="1"/>
        <end position="32"/>
    </location>
</feature>
<reference evidence="3" key="1">
    <citation type="journal article" date="2020" name="Fungal Divers.">
        <title>Resolving the Mortierellaceae phylogeny through synthesis of multi-gene phylogenetics and phylogenomics.</title>
        <authorList>
            <person name="Vandepol N."/>
            <person name="Liber J."/>
            <person name="Desiro A."/>
            <person name="Na H."/>
            <person name="Kennedy M."/>
            <person name="Barry K."/>
            <person name="Grigoriev I.V."/>
            <person name="Miller A.N."/>
            <person name="O'Donnell K."/>
            <person name="Stajich J.E."/>
            <person name="Bonito G."/>
        </authorList>
    </citation>
    <scope>NUCLEOTIDE SEQUENCE</scope>
    <source>
        <strain evidence="3">KOD948</strain>
    </source>
</reference>
<feature type="compositionally biased region" description="Low complexity" evidence="1">
    <location>
        <begin position="504"/>
        <end position="514"/>
    </location>
</feature>
<organism evidence="3 4">
    <name type="scientific">Mortierella polycephala</name>
    <dbReference type="NCBI Taxonomy" id="41804"/>
    <lineage>
        <taxon>Eukaryota</taxon>
        <taxon>Fungi</taxon>
        <taxon>Fungi incertae sedis</taxon>
        <taxon>Mucoromycota</taxon>
        <taxon>Mortierellomycotina</taxon>
        <taxon>Mortierellomycetes</taxon>
        <taxon>Mortierellales</taxon>
        <taxon>Mortierellaceae</taxon>
        <taxon>Mortierella</taxon>
    </lineage>
</organism>
<evidence type="ECO:0000259" key="2">
    <source>
        <dbReference type="PROSITE" id="PS50195"/>
    </source>
</evidence>
<feature type="compositionally biased region" description="Basic and acidic residues" evidence="1">
    <location>
        <begin position="322"/>
        <end position="339"/>
    </location>
</feature>
<feature type="region of interest" description="Disordered" evidence="1">
    <location>
        <begin position="550"/>
        <end position="655"/>
    </location>
</feature>
<gene>
    <name evidence="3" type="ORF">BG011_009950</name>
</gene>
<feature type="region of interest" description="Disordered" evidence="1">
    <location>
        <begin position="113"/>
        <end position="132"/>
    </location>
</feature>
<keyword evidence="4" id="KW-1185">Reference proteome</keyword>
<evidence type="ECO:0000313" key="3">
    <source>
        <dbReference type="EMBL" id="KAG0262643.1"/>
    </source>
</evidence>
<dbReference type="Pfam" id="PF00787">
    <property type="entry name" value="PX"/>
    <property type="match status" value="1"/>
</dbReference>
<feature type="region of interest" description="Disordered" evidence="1">
    <location>
        <begin position="313"/>
        <end position="376"/>
    </location>
</feature>
<dbReference type="Gene3D" id="3.30.1520.10">
    <property type="entry name" value="Phox-like domain"/>
    <property type="match status" value="1"/>
</dbReference>
<feature type="compositionally biased region" description="Polar residues" evidence="1">
    <location>
        <begin position="588"/>
        <end position="610"/>
    </location>
</feature>
<name>A0A9P6Q7Z5_9FUNG</name>
<dbReference type="Proteomes" id="UP000726737">
    <property type="component" value="Unassembled WGS sequence"/>
</dbReference>
<dbReference type="SUPFAM" id="SSF64268">
    <property type="entry name" value="PX domain"/>
    <property type="match status" value="1"/>
</dbReference>
<sequence>MPTPASPSGIIDRGNDESSGPSTDHLHHPQHQQKCTLFQHATPIHIITPIPTHVPAIPKSSSSSSTTTTFYSGVKLAPLVQSATVHHIERRGPDQKAWYSIRVLPYDLTIPSSTSGTVSTSSAASTPKTTTSIPRKPYTIYRRYEDVADFADQLEEEFSGLLQAPTAQTHQHQTQQQRQDLKDLDATLDHDISPAGTAALASEVVGQTNLTLAPASASASARFLGLPRLKSSLVLFVTKAVCHQRKDELDRYLHDLFALGHIIVRSRLVAEFFGIWKTDMEIRLRQEDQDPLALHTLHPIHPAAFAAAPTMTLSPNPMAIKSENESHNGETEGKEQMEDKETEPEESKASVPLTTDTNSNTDSDSDMDSSRHPDWTLGSLVSDAEMVSPTGTIVLSSTLSDLIPSPCVHAHNSGCISSRRPMDECDFGSATEPESVSNDITTRTIKKLKSLRRSHTSTSHHTQQHHHEDHPPQNVPLLELPPIPTSKFNVNLTRAGSSPLTNPSTTQAQSSTKSKTMKRSKTTVFRPEVTMQPLSSKNVIPPWNRIPSVTSSAATTHSSTTVTSTLSSPISPVSPTTPNGANRLQHPDLSSSCSPNSIVGESVTATTPTTLDPEDRPRKLTLTHSKTMSAITTTPSQSLWDTDSSSNSPVSATASNSSFGSALTSAFSLGSPSSGGTSVHNSIRSFLTSSYSATTLIAPWNRANPNAEKNTHLHSLIKISGQQPQKNSKERSFVPLLTQPPEARNSSKGMFFSGSAMRNKLKSEAAPVMKMTHSVSSPGAFSHARAASFSSYSQPMDESSKAIATALKKRSPRRESTSQHSPSPSPSTKQPIGILKNAQQGGSNICINGARKGSLTVPGQGMFPIHPPGSSSMTTFGPLRQQQQYHGSIVTTFKIVVDADTIVALQVLEDRKFVLTLQDLRSRVKNKLLKSNIQLPEQFDLVWATPSSGSASVASTATSTSSSSIQQPSDSGLTLRTDEDLHQATHTSKNHRVTLRCAL</sequence>
<proteinExistence type="predicted"/>
<feature type="compositionally biased region" description="Low complexity" evidence="1">
    <location>
        <begin position="818"/>
        <end position="831"/>
    </location>
</feature>
<dbReference type="OrthoDB" id="2448411at2759"/>
<feature type="region of interest" description="Disordered" evidence="1">
    <location>
        <begin position="805"/>
        <end position="833"/>
    </location>
</feature>
<feature type="compositionally biased region" description="Polar residues" evidence="1">
    <location>
        <begin position="486"/>
        <end position="503"/>
    </location>
</feature>
<dbReference type="EMBL" id="JAAAJA010000093">
    <property type="protein sequence ID" value="KAG0262643.1"/>
    <property type="molecule type" value="Genomic_DNA"/>
</dbReference>
<feature type="region of interest" description="Disordered" evidence="1">
    <location>
        <begin position="450"/>
        <end position="523"/>
    </location>
</feature>
<feature type="compositionally biased region" description="Polar residues" evidence="1">
    <location>
        <begin position="622"/>
        <end position="640"/>
    </location>
</feature>
<comment type="caution">
    <text evidence="3">The sequence shown here is derived from an EMBL/GenBank/DDBJ whole genome shotgun (WGS) entry which is preliminary data.</text>
</comment>
<feature type="domain" description="PX" evidence="2">
    <location>
        <begin position="77"/>
        <end position="280"/>
    </location>
</feature>
<evidence type="ECO:0000256" key="1">
    <source>
        <dbReference type="SAM" id="MobiDB-lite"/>
    </source>
</evidence>
<dbReference type="InterPro" id="IPR001683">
    <property type="entry name" value="PX_dom"/>
</dbReference>
<dbReference type="GO" id="GO:0035091">
    <property type="term" value="F:phosphatidylinositol binding"/>
    <property type="evidence" value="ECO:0007669"/>
    <property type="project" value="InterPro"/>
</dbReference>